<proteinExistence type="predicted"/>
<reference evidence="1 2" key="1">
    <citation type="submission" date="2015-12" db="EMBL/GenBank/DDBJ databases">
        <title>The genome of Folsomia candida.</title>
        <authorList>
            <person name="Faddeeva A."/>
            <person name="Derks M.F."/>
            <person name="Anvar Y."/>
            <person name="Smit S."/>
            <person name="Van Straalen N."/>
            <person name="Roelofs D."/>
        </authorList>
    </citation>
    <scope>NUCLEOTIDE SEQUENCE [LARGE SCALE GENOMIC DNA]</scope>
    <source>
        <strain evidence="1 2">VU population</strain>
        <tissue evidence="1">Whole body</tissue>
    </source>
</reference>
<gene>
    <name evidence="1" type="ORF">Fcan01_26362</name>
</gene>
<keyword evidence="2" id="KW-1185">Reference proteome</keyword>
<feature type="non-terminal residue" evidence="1">
    <location>
        <position position="162"/>
    </location>
</feature>
<dbReference type="SUPFAM" id="SSF49695">
    <property type="entry name" value="gamma-Crystallin-like"/>
    <property type="match status" value="1"/>
</dbReference>
<evidence type="ECO:0000313" key="2">
    <source>
        <dbReference type="Proteomes" id="UP000198287"/>
    </source>
</evidence>
<sequence>MVSTNGNCINIYPNSNCTGWFIRFTYRESYARLPRTYRWVGDEVMPRGLEIGSVGPCFDKCDARNWYGDRKQEPVHVTLYDEWDFTGNSTSISIDGDGCFLIPPWSETWIHSMKITGDENSCIELHDVASCGGKFTQFRPDYPVLRNLFGWGLGDQYTFASF</sequence>
<dbReference type="EMBL" id="LNIX01000043">
    <property type="protein sequence ID" value="OXA38851.1"/>
    <property type="molecule type" value="Genomic_DNA"/>
</dbReference>
<dbReference type="InterPro" id="IPR011024">
    <property type="entry name" value="G_crystallin-like"/>
</dbReference>
<protein>
    <submittedName>
        <fullName evidence="1">Uncharacterized protein</fullName>
    </submittedName>
</protein>
<comment type="caution">
    <text evidence="1">The sequence shown here is derived from an EMBL/GenBank/DDBJ whole genome shotgun (WGS) entry which is preliminary data.</text>
</comment>
<dbReference type="AlphaFoldDB" id="A0A226D2G9"/>
<name>A0A226D2G9_FOLCA</name>
<organism evidence="1 2">
    <name type="scientific">Folsomia candida</name>
    <name type="common">Springtail</name>
    <dbReference type="NCBI Taxonomy" id="158441"/>
    <lineage>
        <taxon>Eukaryota</taxon>
        <taxon>Metazoa</taxon>
        <taxon>Ecdysozoa</taxon>
        <taxon>Arthropoda</taxon>
        <taxon>Hexapoda</taxon>
        <taxon>Collembola</taxon>
        <taxon>Entomobryomorpha</taxon>
        <taxon>Isotomoidea</taxon>
        <taxon>Isotomidae</taxon>
        <taxon>Proisotominae</taxon>
        <taxon>Folsomia</taxon>
    </lineage>
</organism>
<evidence type="ECO:0000313" key="1">
    <source>
        <dbReference type="EMBL" id="OXA38851.1"/>
    </source>
</evidence>
<accession>A0A226D2G9</accession>
<dbReference type="Proteomes" id="UP000198287">
    <property type="component" value="Unassembled WGS sequence"/>
</dbReference>